<protein>
    <submittedName>
        <fullName evidence="1">Uncharacterized protein</fullName>
    </submittedName>
</protein>
<name>B6GUP7_STAAU</name>
<proteinExistence type="predicted"/>
<organism evidence="1">
    <name type="scientific">Staphylococcus aureus</name>
    <dbReference type="NCBI Taxonomy" id="1280"/>
    <lineage>
        <taxon>Bacteria</taxon>
        <taxon>Bacillati</taxon>
        <taxon>Bacillota</taxon>
        <taxon>Bacilli</taxon>
        <taxon>Bacillales</taxon>
        <taxon>Staphylococcaceae</taxon>
        <taxon>Staphylococcus</taxon>
    </lineage>
</organism>
<reference evidence="1" key="3">
    <citation type="journal article" date="2009" name="J. Microbiol.">
        <title>Mobilization functions of the bacteriocinogenic plasmid pRJ6 of Staphylococcus aureus.</title>
        <authorList>
            <person name="Varella Coelho M.L."/>
            <person name="Ceotto H."/>
            <person name="Madureira D.J."/>
            <person name="Nes I.F."/>
            <person name="Freire Bastos M.D.C."/>
        </authorList>
    </citation>
    <scope>NUCLEOTIDE SEQUENCE</scope>
    <source>
        <plasmid evidence="1">pRJ6</plasmid>
    </source>
</reference>
<keyword evidence="1" id="KW-0614">Plasmid</keyword>
<evidence type="ECO:0000313" key="1">
    <source>
        <dbReference type="EMBL" id="ACJ12237.1"/>
    </source>
</evidence>
<reference evidence="1" key="1">
    <citation type="journal article" date="2001" name="J. Mol. Biol.">
        <title>Molecular characterisation of aureocin A70, a multi-peptide bacteriocin isolated from Staphylococcus aureus.</title>
        <authorList>
            <person name="Netz D.J."/>
            <person name="Sahl H.G."/>
            <person name="Marcelino R."/>
            <person name="dos Santos Nascimento J."/>
            <person name="de Oliveira S.S."/>
            <person name="Soares M.B."/>
            <person name="do Carmo de Freire Bastos M."/>
            <person name="Marcolino R."/>
        </authorList>
    </citation>
    <scope>NUCLEOTIDE SEQUENCE</scope>
    <source>
        <plasmid evidence="1">pRJ6</plasmid>
    </source>
</reference>
<dbReference type="EMBL" id="AF241888">
    <property type="protein sequence ID" value="ACJ12237.1"/>
    <property type="molecule type" value="Genomic_DNA"/>
</dbReference>
<geneLocation type="plasmid" evidence="1">
    <name>pRJ6</name>
</geneLocation>
<reference evidence="1" key="2">
    <citation type="submission" date="2007-10" db="EMBL/GenBank/DDBJ databases">
        <authorList>
            <person name="Coelho M.L.V."/>
            <person name="Madureira D.J."/>
            <person name="Nes I.F."/>
            <person name="Bastos M.C.F."/>
        </authorList>
    </citation>
    <scope>NUCLEOTIDE SEQUENCE</scope>
    <source>
        <plasmid evidence="1">pRJ6</plasmid>
    </source>
</reference>
<accession>B6GUP7</accession>
<sequence>MIFSPILLNKYKPTPLIIAFNKNIEITITKKLKLSEFPFILFTNSPVNHGTNRPAILPIDDIIKADNNRSLGNFKFFKILNNGLLLCKLVTPIITKLKAHVT</sequence>
<dbReference type="AlphaFoldDB" id="B6GUP7"/>